<keyword evidence="1" id="KW-0472">Membrane</keyword>
<dbReference type="EMBL" id="KZ852036">
    <property type="protein sequence ID" value="RDH37235.1"/>
    <property type="molecule type" value="Genomic_DNA"/>
</dbReference>
<dbReference type="GeneID" id="38131834"/>
<dbReference type="AlphaFoldDB" id="A0A3F3QDS1"/>
<feature type="transmembrane region" description="Helical" evidence="1">
    <location>
        <begin position="21"/>
        <end position="43"/>
    </location>
</feature>
<keyword evidence="3" id="KW-1185">Reference proteome</keyword>
<evidence type="ECO:0000256" key="1">
    <source>
        <dbReference type="SAM" id="Phobius"/>
    </source>
</evidence>
<sequence length="55" mass="6468">MCCRLRKISLVDFRSIRLDPSVGCLSSLFFAFPFFYFAFRAIYSHLSFFSLSRPC</sequence>
<protein>
    <submittedName>
        <fullName evidence="2">Uncharacterized protein</fullName>
    </submittedName>
</protein>
<gene>
    <name evidence="2" type="ORF">BDQ94DRAFT_106922</name>
</gene>
<keyword evidence="1" id="KW-1133">Transmembrane helix</keyword>
<accession>A0A3F3QDS1</accession>
<dbReference type="Proteomes" id="UP000253729">
    <property type="component" value="Unassembled WGS sequence"/>
</dbReference>
<organism evidence="2 3">
    <name type="scientific">Aspergillus welwitschiae</name>
    <dbReference type="NCBI Taxonomy" id="1341132"/>
    <lineage>
        <taxon>Eukaryota</taxon>
        <taxon>Fungi</taxon>
        <taxon>Dikarya</taxon>
        <taxon>Ascomycota</taxon>
        <taxon>Pezizomycotina</taxon>
        <taxon>Eurotiomycetes</taxon>
        <taxon>Eurotiomycetidae</taxon>
        <taxon>Eurotiales</taxon>
        <taxon>Aspergillaceae</taxon>
        <taxon>Aspergillus</taxon>
        <taxon>Aspergillus subgen. Circumdati</taxon>
    </lineage>
</organism>
<dbReference type="RefSeq" id="XP_026630257.1">
    <property type="nucleotide sequence ID" value="XM_026763478.1"/>
</dbReference>
<proteinExistence type="predicted"/>
<keyword evidence="1" id="KW-0812">Transmembrane</keyword>
<evidence type="ECO:0000313" key="2">
    <source>
        <dbReference type="EMBL" id="RDH37235.1"/>
    </source>
</evidence>
<reference evidence="2 3" key="1">
    <citation type="submission" date="2018-07" db="EMBL/GenBank/DDBJ databases">
        <title>The genomes of Aspergillus section Nigri reveals drivers in fungal speciation.</title>
        <authorList>
            <consortium name="DOE Joint Genome Institute"/>
            <person name="Vesth T.C."/>
            <person name="Nybo J."/>
            <person name="Theobald S."/>
            <person name="Brandl J."/>
            <person name="Frisvad J.C."/>
            <person name="Nielsen K.F."/>
            <person name="Lyhne E.K."/>
            <person name="Kogle M.E."/>
            <person name="Kuo A."/>
            <person name="Riley R."/>
            <person name="Clum A."/>
            <person name="Nolan M."/>
            <person name="Lipzen A."/>
            <person name="Salamov A."/>
            <person name="Henrissat B."/>
            <person name="Wiebenga A."/>
            <person name="De vries R.P."/>
            <person name="Grigoriev I.V."/>
            <person name="Mortensen U.H."/>
            <person name="Andersen M.R."/>
            <person name="Baker S.E."/>
        </authorList>
    </citation>
    <scope>NUCLEOTIDE SEQUENCE [LARGE SCALE GENOMIC DNA]</scope>
    <source>
        <strain evidence="2 3">CBS 139.54b</strain>
    </source>
</reference>
<evidence type="ECO:0000313" key="3">
    <source>
        <dbReference type="Proteomes" id="UP000253729"/>
    </source>
</evidence>
<name>A0A3F3QDS1_9EURO</name>